<evidence type="ECO:0000256" key="1">
    <source>
        <dbReference type="SAM" id="SignalP"/>
    </source>
</evidence>
<dbReference type="PANTHER" id="PTHR33546">
    <property type="entry name" value="LARGE, MULTIFUNCTIONAL SECRETED PROTEIN-RELATED"/>
    <property type="match status" value="1"/>
</dbReference>
<dbReference type="SUPFAM" id="SSF50952">
    <property type="entry name" value="Soluble quinoprotein glucose dehydrogenase"/>
    <property type="match status" value="1"/>
</dbReference>
<comment type="caution">
    <text evidence="3">The sequence shown here is derived from an EMBL/GenBank/DDBJ whole genome shotgun (WGS) entry which is preliminary data.</text>
</comment>
<dbReference type="InterPro" id="IPR011042">
    <property type="entry name" value="6-blade_b-propeller_TolB-like"/>
</dbReference>
<sequence length="369" mass="39220">MCSCAVALSLLAGASGGGSALAAPEPDQLRVLAGFHIAVFSDQVPGAREIALGAQGTVFVGTMGQGVVYAVSTDKAGRATKVRTLARGLDMPVGVAFHQGALYVSEPRRIVVLRDIEHHLDAPPAPQTVADSLPYRGGDHSWKFIAFGPDGRLYVPIGAPCNICDVGHDFGRLLSMRSDGTDRQDVAFGIRNTVGFTWQPGTGALWFTDNGRDNLGDTLPSDELNRVSHPGESFGYPYCHQGTLPDPEFGMQRSCREFTPPALLLGAHVAALGLRFYGGSQFPKALQGALMIAEHGSWNSSALVGYQVVAVRFGADGKPQTPEVLVSGFRQGQRVWGRPVDVQPMADGSVLISDDLSGALYRLTYGKAR</sequence>
<keyword evidence="1" id="KW-0732">Signal</keyword>
<dbReference type="Gene3D" id="2.120.10.30">
    <property type="entry name" value="TolB, C-terminal domain"/>
    <property type="match status" value="1"/>
</dbReference>
<reference evidence="3 4" key="1">
    <citation type="submission" date="2022-11" db="EMBL/GenBank/DDBJ databases">
        <title>Genome sequencing of Acetobacter type strain.</title>
        <authorList>
            <person name="Heo J."/>
            <person name="Lee D."/>
            <person name="Han B.-H."/>
            <person name="Hong S.-B."/>
            <person name="Kwon S.-W."/>
        </authorList>
    </citation>
    <scope>NUCLEOTIDE SEQUENCE [LARGE SCALE GENOMIC DNA]</scope>
    <source>
        <strain evidence="3 4">KACC 21251</strain>
    </source>
</reference>
<proteinExistence type="predicted"/>
<dbReference type="PANTHER" id="PTHR33546:SF1">
    <property type="entry name" value="LARGE, MULTIFUNCTIONAL SECRETED PROTEIN"/>
    <property type="match status" value="1"/>
</dbReference>
<name>A0ABT3Q6J4_9PROT</name>
<organism evidence="3 4">
    <name type="scientific">Acetobacter farinalis</name>
    <dbReference type="NCBI Taxonomy" id="1260984"/>
    <lineage>
        <taxon>Bacteria</taxon>
        <taxon>Pseudomonadati</taxon>
        <taxon>Pseudomonadota</taxon>
        <taxon>Alphaproteobacteria</taxon>
        <taxon>Acetobacterales</taxon>
        <taxon>Acetobacteraceae</taxon>
        <taxon>Acetobacter</taxon>
    </lineage>
</organism>
<dbReference type="Pfam" id="PF22807">
    <property type="entry name" value="TrAA12"/>
    <property type="match status" value="1"/>
</dbReference>
<evidence type="ECO:0000313" key="4">
    <source>
        <dbReference type="Proteomes" id="UP001526446"/>
    </source>
</evidence>
<evidence type="ECO:0000313" key="3">
    <source>
        <dbReference type="EMBL" id="MCX2560901.1"/>
    </source>
</evidence>
<dbReference type="Proteomes" id="UP001526446">
    <property type="component" value="Unassembled WGS sequence"/>
</dbReference>
<accession>A0ABT3Q6J4</accession>
<dbReference type="InterPro" id="IPR054539">
    <property type="entry name" value="Beta-prop_PDH"/>
</dbReference>
<evidence type="ECO:0000259" key="2">
    <source>
        <dbReference type="Pfam" id="PF22807"/>
    </source>
</evidence>
<dbReference type="EMBL" id="JAPIUX010000003">
    <property type="protein sequence ID" value="MCX2560901.1"/>
    <property type="molecule type" value="Genomic_DNA"/>
</dbReference>
<keyword evidence="4" id="KW-1185">Reference proteome</keyword>
<feature type="signal peptide" evidence="1">
    <location>
        <begin position="1"/>
        <end position="22"/>
    </location>
</feature>
<feature type="chain" id="PRO_5045603678" evidence="1">
    <location>
        <begin position="23"/>
        <end position="369"/>
    </location>
</feature>
<gene>
    <name evidence="3" type="ORF">OQ252_05725</name>
</gene>
<protein>
    <submittedName>
        <fullName evidence="3">PQQ-dependent sugar dehydrogenase</fullName>
    </submittedName>
</protein>
<feature type="domain" description="Pyrroloquinoline quinone-dependent pyranose dehydrogenase beta-propeller" evidence="2">
    <location>
        <begin position="184"/>
        <end position="323"/>
    </location>
</feature>
<dbReference type="InterPro" id="IPR011041">
    <property type="entry name" value="Quinoprot_gluc/sorb_DH_b-prop"/>
</dbReference>
<dbReference type="RefSeq" id="WP_166120848.1">
    <property type="nucleotide sequence ID" value="NZ_JAPIUX010000003.1"/>
</dbReference>